<comment type="similarity">
    <text evidence="1">Belongs to the polypeptide deformylase family.</text>
</comment>
<dbReference type="InterPro" id="IPR023635">
    <property type="entry name" value="Peptide_deformylase"/>
</dbReference>
<protein>
    <submittedName>
        <fullName evidence="3">Peptide deformylase</fullName>
        <ecNumber evidence="3">3.5.1.88</ecNumber>
    </submittedName>
</protein>
<dbReference type="AlphaFoldDB" id="A0AAX3UC75"/>
<reference evidence="3" key="2">
    <citation type="journal article" date="2022" name="Food Funct.">
        <title>Lactobacillus kefiranofaciens ZW18 from Kefir enhances the anti-tumor effect of anti-programmed cell death 1 (PD-1) immunotherapy by modulating the gut microbiota.</title>
        <authorList>
            <person name="Zhao J."/>
            <person name="Wang Y."/>
            <person name="Wang J."/>
            <person name="Lv M."/>
            <person name="Zhou C."/>
            <person name="Jia L."/>
            <person name="Geng W."/>
        </authorList>
    </citation>
    <scope>NUCLEOTIDE SEQUENCE</scope>
    <source>
        <strain evidence="3">ZW18</strain>
    </source>
</reference>
<dbReference type="GO" id="GO:0042586">
    <property type="term" value="F:peptide deformylase activity"/>
    <property type="evidence" value="ECO:0007669"/>
    <property type="project" value="UniProtKB-EC"/>
</dbReference>
<name>A0AAX3UC75_9LACO</name>
<dbReference type="NCBIfam" id="NF006670">
    <property type="entry name" value="PRK09218.1"/>
    <property type="match status" value="1"/>
</dbReference>
<dbReference type="RefSeq" id="WP_013855082.1">
    <property type="nucleotide sequence ID" value="NZ_CP123735.1"/>
</dbReference>
<dbReference type="Proteomes" id="UP000181860">
    <property type="component" value="Unassembled WGS sequence"/>
</dbReference>
<reference evidence="2 4" key="1">
    <citation type="submission" date="2016-10" db="EMBL/GenBank/DDBJ databases">
        <authorList>
            <person name="Varghese N."/>
            <person name="Submissions S."/>
        </authorList>
    </citation>
    <scope>NUCLEOTIDE SEQUENCE [LARGE SCALE GENOMIC DNA]</scope>
    <source>
        <strain evidence="2 4">ATCC 43761</strain>
    </source>
</reference>
<gene>
    <name evidence="3" type="ORF">QEJ78_07535</name>
    <name evidence="2" type="ORF">SAMN02983011_01835</name>
</gene>
<dbReference type="EC" id="3.5.1.88" evidence="3"/>
<dbReference type="PANTHER" id="PTHR10458:SF22">
    <property type="entry name" value="PEPTIDE DEFORMYLASE"/>
    <property type="match status" value="1"/>
</dbReference>
<dbReference type="Proteomes" id="UP001242513">
    <property type="component" value="Chromosome"/>
</dbReference>
<dbReference type="Gene3D" id="3.90.45.10">
    <property type="entry name" value="Peptide deformylase"/>
    <property type="match status" value="1"/>
</dbReference>
<organism evidence="3 5">
    <name type="scientific">Lactobacillus kefiranofaciens</name>
    <dbReference type="NCBI Taxonomy" id="267818"/>
    <lineage>
        <taxon>Bacteria</taxon>
        <taxon>Bacillati</taxon>
        <taxon>Bacillota</taxon>
        <taxon>Bacilli</taxon>
        <taxon>Lactobacillales</taxon>
        <taxon>Lactobacillaceae</taxon>
        <taxon>Lactobacillus</taxon>
    </lineage>
</organism>
<dbReference type="EMBL" id="CP123735">
    <property type="protein sequence ID" value="WGO85246.1"/>
    <property type="molecule type" value="Genomic_DNA"/>
</dbReference>
<dbReference type="EMBL" id="FMXC01000025">
    <property type="protein sequence ID" value="SDA63617.1"/>
    <property type="molecule type" value="Genomic_DNA"/>
</dbReference>
<dbReference type="SUPFAM" id="SSF56420">
    <property type="entry name" value="Peptide deformylase"/>
    <property type="match status" value="1"/>
</dbReference>
<evidence type="ECO:0000313" key="3">
    <source>
        <dbReference type="EMBL" id="WGO85246.1"/>
    </source>
</evidence>
<accession>A0AAX3UC75</accession>
<sequence length="127" mass="14349">MTAQKIIHDQLFLRQKSTLANKMDLPIAFDLRDTLVANQGRAAGLAANMIGQSKRIIAFYAGMLPLIMINPQIIKRSGKYFAKEGCLSLSGERQALRYQRITVTYQDLKLNKMTQEFTGFVAETIQH</sequence>
<evidence type="ECO:0000313" key="2">
    <source>
        <dbReference type="EMBL" id="SDA63617.1"/>
    </source>
</evidence>
<evidence type="ECO:0000313" key="5">
    <source>
        <dbReference type="Proteomes" id="UP001242513"/>
    </source>
</evidence>
<evidence type="ECO:0000313" key="4">
    <source>
        <dbReference type="Proteomes" id="UP000181860"/>
    </source>
</evidence>
<keyword evidence="4" id="KW-1185">Reference proteome</keyword>
<reference evidence="3" key="3">
    <citation type="submission" date="2023-04" db="EMBL/GenBank/DDBJ databases">
        <authorList>
            <person name="Wang Y."/>
        </authorList>
    </citation>
    <scope>NUCLEOTIDE SEQUENCE</scope>
    <source>
        <strain evidence="3">ZW18</strain>
    </source>
</reference>
<proteinExistence type="inferred from homology"/>
<dbReference type="InterPro" id="IPR036821">
    <property type="entry name" value="Peptide_deformylase_sf"/>
</dbReference>
<evidence type="ECO:0000256" key="1">
    <source>
        <dbReference type="ARBA" id="ARBA00010759"/>
    </source>
</evidence>
<dbReference type="PANTHER" id="PTHR10458">
    <property type="entry name" value="PEPTIDE DEFORMYLASE"/>
    <property type="match status" value="1"/>
</dbReference>
<dbReference type="Pfam" id="PF01327">
    <property type="entry name" value="Pep_deformylase"/>
    <property type="match status" value="1"/>
</dbReference>
<keyword evidence="3" id="KW-0378">Hydrolase</keyword>